<protein>
    <recommendedName>
        <fullName evidence="10">Glutamate--tRNA ligase</fullName>
        <ecNumber evidence="10">6.1.1.17</ecNumber>
    </recommendedName>
    <alternativeName>
        <fullName evidence="10">Glutamyl-tRNA synthetase</fullName>
        <shortName evidence="10">GluRS</shortName>
    </alternativeName>
</protein>
<dbReference type="Pfam" id="PF19269">
    <property type="entry name" value="Anticodon_2"/>
    <property type="match status" value="1"/>
</dbReference>
<dbReference type="InterPro" id="IPR020751">
    <property type="entry name" value="aa-tRNA-synth_I_codon-bd_sub2"/>
</dbReference>
<dbReference type="InterPro" id="IPR014729">
    <property type="entry name" value="Rossmann-like_a/b/a_fold"/>
</dbReference>
<evidence type="ECO:0000256" key="8">
    <source>
        <dbReference type="ARBA" id="ARBA00022917"/>
    </source>
</evidence>
<dbReference type="EC" id="6.1.1.17" evidence="10"/>
<dbReference type="GO" id="GO:0004818">
    <property type="term" value="F:glutamate-tRNA ligase activity"/>
    <property type="evidence" value="ECO:0007669"/>
    <property type="project" value="UniProtKB-UniRule"/>
</dbReference>
<dbReference type="InterPro" id="IPR033910">
    <property type="entry name" value="GluRS_core"/>
</dbReference>
<gene>
    <name evidence="10" type="primary">gltX</name>
    <name evidence="13" type="ORF">DFK10_12165</name>
</gene>
<accession>A0A2V1P3Q9</accession>
<dbReference type="GO" id="GO:0008270">
    <property type="term" value="F:zinc ion binding"/>
    <property type="evidence" value="ECO:0007669"/>
    <property type="project" value="InterPro"/>
</dbReference>
<keyword evidence="6 10" id="KW-0547">Nucleotide-binding</keyword>
<dbReference type="InterPro" id="IPR020058">
    <property type="entry name" value="Glu/Gln-tRNA-synth_Ib_cat-dom"/>
</dbReference>
<dbReference type="InterPro" id="IPR008925">
    <property type="entry name" value="aa_tRNA-synth_I_cd-bd_sf"/>
</dbReference>
<evidence type="ECO:0000259" key="12">
    <source>
        <dbReference type="Pfam" id="PF19269"/>
    </source>
</evidence>
<feature type="short sequence motif" description="'KMSKS' region" evidence="10">
    <location>
        <begin position="239"/>
        <end position="243"/>
    </location>
</feature>
<keyword evidence="7 10" id="KW-0067">ATP-binding</keyword>
<evidence type="ECO:0000256" key="6">
    <source>
        <dbReference type="ARBA" id="ARBA00022741"/>
    </source>
</evidence>
<evidence type="ECO:0000259" key="11">
    <source>
        <dbReference type="Pfam" id="PF00749"/>
    </source>
</evidence>
<evidence type="ECO:0000313" key="14">
    <source>
        <dbReference type="Proteomes" id="UP000245293"/>
    </source>
</evidence>
<feature type="domain" description="Aminoacyl-tRNA synthetase class I anticodon-binding" evidence="12">
    <location>
        <begin position="329"/>
        <end position="464"/>
    </location>
</feature>
<dbReference type="CDD" id="cd00808">
    <property type="entry name" value="GluRS_core"/>
    <property type="match status" value="1"/>
</dbReference>
<dbReference type="NCBIfam" id="TIGR00464">
    <property type="entry name" value="gltX_bact"/>
    <property type="match status" value="1"/>
</dbReference>
<comment type="subcellular location">
    <subcellularLocation>
        <location evidence="1 10">Cytoplasm</location>
    </subcellularLocation>
</comment>
<dbReference type="GO" id="GO:0005829">
    <property type="term" value="C:cytosol"/>
    <property type="evidence" value="ECO:0007669"/>
    <property type="project" value="TreeGrafter"/>
</dbReference>
<evidence type="ECO:0000256" key="4">
    <source>
        <dbReference type="ARBA" id="ARBA00022490"/>
    </source>
</evidence>
<dbReference type="FunFam" id="3.40.50.620:FF:000007">
    <property type="entry name" value="Glutamate--tRNA ligase"/>
    <property type="match status" value="1"/>
</dbReference>
<evidence type="ECO:0000256" key="3">
    <source>
        <dbReference type="ARBA" id="ARBA00011245"/>
    </source>
</evidence>
<evidence type="ECO:0000256" key="10">
    <source>
        <dbReference type="HAMAP-Rule" id="MF_00022"/>
    </source>
</evidence>
<dbReference type="Proteomes" id="UP000245293">
    <property type="component" value="Unassembled WGS sequence"/>
</dbReference>
<comment type="similarity">
    <text evidence="2 10">Belongs to the class-I aminoacyl-tRNA synthetase family. Glutamate--tRNA ligase type 1 subfamily.</text>
</comment>
<keyword evidence="14" id="KW-1185">Reference proteome</keyword>
<feature type="domain" description="Glutamyl/glutaminyl-tRNA synthetase class Ib catalytic" evidence="11">
    <location>
        <begin position="4"/>
        <end position="306"/>
    </location>
</feature>
<evidence type="ECO:0000313" key="13">
    <source>
        <dbReference type="EMBL" id="PWG16388.1"/>
    </source>
</evidence>
<evidence type="ECO:0000256" key="9">
    <source>
        <dbReference type="ARBA" id="ARBA00023146"/>
    </source>
</evidence>
<dbReference type="InterPro" id="IPR004527">
    <property type="entry name" value="Glu-tRNA-ligase_bac/mito"/>
</dbReference>
<sequence length="466" mass="51339">MSEQVVTRIAPSPTGEMHIGTARTALFNWLFARGRGGKFLLRIEDTDRARSTPEATDAILRGMDWLGLDYDEEPYSQYARADRHAEVAREMLDNGHAYKCFATQEEIQAFRDEAHAAGKSTLFRSPWRDADPATHPDTPYVIRVKAPLEGETVIDDKVQGKVTIRNDQLDDMVILRSDGSPTYMLAVVVDDHDMGVTHVIRGDDHLNNAARQMTIYRAMGWPLPVYAHIPLIFGPDGKKLSKRHGATGVAEYQLMGYPAAGMRNYLARLGWAHGDDEFFTDDQAKAWFDLDGINKAPARFDFKKLANICGQHIAASDDAALLHELEAFLAATGAEPLTNDQRDAMSQAMPSLKDRAKTFPELLEKAQFCLTSRPIAPDEKAAAALDDVSRGILKELTPQLQTASWSRDALEALVADLAEAHETKLGKLAGPLRAALAGRSVSPSVFDMMLVLGRDETIARLQDAAG</sequence>
<feature type="short sequence motif" description="'HIGH' region" evidence="10">
    <location>
        <begin position="11"/>
        <end position="21"/>
    </location>
</feature>
<keyword evidence="9 10" id="KW-0030">Aminoacyl-tRNA synthetase</keyword>
<name>A0A2V1P3Q9_9RHOB</name>
<comment type="caution">
    <text evidence="13">The sequence shown here is derived from an EMBL/GenBank/DDBJ whole genome shotgun (WGS) entry which is preliminary data.</text>
</comment>
<dbReference type="PRINTS" id="PR00987">
    <property type="entry name" value="TRNASYNTHGLU"/>
</dbReference>
<dbReference type="EMBL" id="QETF01000014">
    <property type="protein sequence ID" value="PWG16388.1"/>
    <property type="molecule type" value="Genomic_DNA"/>
</dbReference>
<evidence type="ECO:0000256" key="7">
    <source>
        <dbReference type="ARBA" id="ARBA00022840"/>
    </source>
</evidence>
<dbReference type="Gene3D" id="3.40.50.620">
    <property type="entry name" value="HUPs"/>
    <property type="match status" value="1"/>
</dbReference>
<dbReference type="Gene3D" id="1.10.10.350">
    <property type="match status" value="1"/>
</dbReference>
<dbReference type="OrthoDB" id="9807503at2"/>
<dbReference type="InterPro" id="IPR049940">
    <property type="entry name" value="GluQ/Sye"/>
</dbReference>
<organism evidence="13 14">
    <name type="scientific">Salibaculum griseiflavum</name>
    <dbReference type="NCBI Taxonomy" id="1914409"/>
    <lineage>
        <taxon>Bacteria</taxon>
        <taxon>Pseudomonadati</taxon>
        <taxon>Pseudomonadota</taxon>
        <taxon>Alphaproteobacteria</taxon>
        <taxon>Rhodobacterales</taxon>
        <taxon>Roseobacteraceae</taxon>
        <taxon>Salibaculum</taxon>
    </lineage>
</organism>
<dbReference type="GO" id="GO:0000049">
    <property type="term" value="F:tRNA binding"/>
    <property type="evidence" value="ECO:0007669"/>
    <property type="project" value="InterPro"/>
</dbReference>
<evidence type="ECO:0000256" key="2">
    <source>
        <dbReference type="ARBA" id="ARBA00007894"/>
    </source>
</evidence>
<dbReference type="PROSITE" id="PS00178">
    <property type="entry name" value="AA_TRNA_LIGASE_I"/>
    <property type="match status" value="1"/>
</dbReference>
<keyword evidence="4 10" id="KW-0963">Cytoplasm</keyword>
<dbReference type="InterPro" id="IPR045462">
    <property type="entry name" value="aa-tRNA-synth_I_cd-bd"/>
</dbReference>
<proteinExistence type="inferred from homology"/>
<dbReference type="RefSeq" id="WP_109389306.1">
    <property type="nucleotide sequence ID" value="NZ_QETF01000014.1"/>
</dbReference>
<dbReference type="InterPro" id="IPR000924">
    <property type="entry name" value="Glu/Gln-tRNA-synth"/>
</dbReference>
<dbReference type="HAMAP" id="MF_00022">
    <property type="entry name" value="Glu_tRNA_synth_type1"/>
    <property type="match status" value="1"/>
</dbReference>
<comment type="caution">
    <text evidence="10">Lacks conserved residue(s) required for the propagation of feature annotation.</text>
</comment>
<dbReference type="GO" id="GO:0005524">
    <property type="term" value="F:ATP binding"/>
    <property type="evidence" value="ECO:0007669"/>
    <property type="project" value="UniProtKB-UniRule"/>
</dbReference>
<evidence type="ECO:0000256" key="5">
    <source>
        <dbReference type="ARBA" id="ARBA00022598"/>
    </source>
</evidence>
<dbReference type="PANTHER" id="PTHR43311:SF2">
    <property type="entry name" value="GLUTAMATE--TRNA LIGASE, MITOCHONDRIAL-RELATED"/>
    <property type="match status" value="1"/>
</dbReference>
<dbReference type="AlphaFoldDB" id="A0A2V1P3Q9"/>
<keyword evidence="8 10" id="KW-0648">Protein biosynthesis</keyword>
<reference evidence="14" key="1">
    <citation type="submission" date="2018-05" db="EMBL/GenBank/DDBJ databases">
        <authorList>
            <person name="Du Z."/>
            <person name="Wang X."/>
        </authorList>
    </citation>
    <scope>NUCLEOTIDE SEQUENCE [LARGE SCALE GENOMIC DNA]</scope>
    <source>
        <strain evidence="14">WDS4C29</strain>
    </source>
</reference>
<dbReference type="InterPro" id="IPR001412">
    <property type="entry name" value="aa-tRNA-synth_I_CS"/>
</dbReference>
<dbReference type="PANTHER" id="PTHR43311">
    <property type="entry name" value="GLUTAMATE--TRNA LIGASE"/>
    <property type="match status" value="1"/>
</dbReference>
<feature type="binding site" evidence="10">
    <location>
        <position position="242"/>
    </location>
    <ligand>
        <name>ATP</name>
        <dbReference type="ChEBI" id="CHEBI:30616"/>
    </ligand>
</feature>
<keyword evidence="5 10" id="KW-0436">Ligase</keyword>
<comment type="function">
    <text evidence="10">Catalyzes the attachment of glutamate to tRNA(Glu) in a two-step reaction: glutamate is first activated by ATP to form Glu-AMP and then transferred to the acceptor end of tRNA(Glu).</text>
</comment>
<comment type="subunit">
    <text evidence="3 10">Monomer.</text>
</comment>
<evidence type="ECO:0000256" key="1">
    <source>
        <dbReference type="ARBA" id="ARBA00004496"/>
    </source>
</evidence>
<dbReference type="SUPFAM" id="SSF48163">
    <property type="entry name" value="An anticodon-binding domain of class I aminoacyl-tRNA synthetases"/>
    <property type="match status" value="1"/>
</dbReference>
<dbReference type="Pfam" id="PF00749">
    <property type="entry name" value="tRNA-synt_1c"/>
    <property type="match status" value="1"/>
</dbReference>
<dbReference type="SUPFAM" id="SSF52374">
    <property type="entry name" value="Nucleotidylyl transferase"/>
    <property type="match status" value="1"/>
</dbReference>
<comment type="catalytic activity">
    <reaction evidence="10">
        <text>tRNA(Glu) + L-glutamate + ATP = L-glutamyl-tRNA(Glu) + AMP + diphosphate</text>
        <dbReference type="Rhea" id="RHEA:23540"/>
        <dbReference type="Rhea" id="RHEA-COMP:9663"/>
        <dbReference type="Rhea" id="RHEA-COMP:9680"/>
        <dbReference type="ChEBI" id="CHEBI:29985"/>
        <dbReference type="ChEBI" id="CHEBI:30616"/>
        <dbReference type="ChEBI" id="CHEBI:33019"/>
        <dbReference type="ChEBI" id="CHEBI:78442"/>
        <dbReference type="ChEBI" id="CHEBI:78520"/>
        <dbReference type="ChEBI" id="CHEBI:456215"/>
        <dbReference type="EC" id="6.1.1.17"/>
    </reaction>
</comment>
<dbReference type="GO" id="GO:0006424">
    <property type="term" value="P:glutamyl-tRNA aminoacylation"/>
    <property type="evidence" value="ECO:0007669"/>
    <property type="project" value="UniProtKB-UniRule"/>
</dbReference>